<evidence type="ECO:0000256" key="1">
    <source>
        <dbReference type="ARBA" id="ARBA00011245"/>
    </source>
</evidence>
<dbReference type="HOGENOM" id="CLU_074811_0_0_6"/>
<evidence type="ECO:0000256" key="4">
    <source>
        <dbReference type="ARBA" id="ARBA00022927"/>
    </source>
</evidence>
<dbReference type="InterPro" id="IPR029046">
    <property type="entry name" value="LolA/LolB/LppX"/>
</dbReference>
<dbReference type="Gene3D" id="2.50.20.10">
    <property type="entry name" value="Lipoprotein localisation LolA/LolB/LppX"/>
    <property type="match status" value="1"/>
</dbReference>
<keyword evidence="4" id="KW-0653">Protein transport</keyword>
<dbReference type="Proteomes" id="UP000002964">
    <property type="component" value="Unassembled WGS sequence"/>
</dbReference>
<sequence>MMRTSRMLVNLYARGLTAATLSCMVLLGTSMQASADETDAKRLLKAMSDYLVAQQAISFDYDAMLEVVTTDEQVLALASSGAVTLNRPDKIIATRSSGFADVEMVFDGKTLTLLSKNLNLYAQEEVPGTVENLVDELRKRDRPLPGADLLLTDPYETLMHDVVDVKDLGSGVIGGVECDYLAFRTEEVDWQIWIAQGEQPYPCRYVVTSKLIDGAPQYSIQIKDWKAGDEVAATDFTFMPPADAKKVDLKNLEGADELPKNFQTGEAQ</sequence>
<keyword evidence="2" id="KW-0813">Transport</keyword>
<evidence type="ECO:0000256" key="5">
    <source>
        <dbReference type="SAM" id="SignalP"/>
    </source>
</evidence>
<reference evidence="7" key="1">
    <citation type="submission" date="2011-06" db="EMBL/GenBank/DDBJ databases">
        <authorList>
            <consortium name="US DOE Joint Genome Institute (JGI-PGF)"/>
            <person name="Lucas S."/>
            <person name="Han J."/>
            <person name="Lapidus A."/>
            <person name="Cheng J.-F."/>
            <person name="Goodwin L."/>
            <person name="Pitluck S."/>
            <person name="Peters L."/>
            <person name="Land M.L."/>
            <person name="Hauser L."/>
            <person name="Vogl K."/>
            <person name="Liu Z."/>
            <person name="Overmann J."/>
            <person name="Frigaard N.-U."/>
            <person name="Bryant D.A."/>
            <person name="Woyke T.J."/>
        </authorList>
    </citation>
    <scope>NUCLEOTIDE SEQUENCE [LARGE SCALE GENOMIC DNA]</scope>
    <source>
        <strain evidence="7">970</strain>
    </source>
</reference>
<name>H8Z202_9GAMM</name>
<dbReference type="InterPro" id="IPR019207">
    <property type="entry name" value="DUF2092"/>
</dbReference>
<dbReference type="PIRSF" id="PIRSF012443">
    <property type="entry name" value="UCP012443"/>
    <property type="match status" value="1"/>
</dbReference>
<gene>
    <name evidence="6" type="ORF">Thi970DRAFT_01739</name>
</gene>
<comment type="subunit">
    <text evidence="1">Monomer.</text>
</comment>
<protein>
    <submittedName>
        <fullName evidence="6">Putative periplasmic protein</fullName>
    </submittedName>
</protein>
<dbReference type="AlphaFoldDB" id="H8Z202"/>
<feature type="signal peptide" evidence="5">
    <location>
        <begin position="1"/>
        <end position="35"/>
    </location>
</feature>
<reference evidence="6 7" key="2">
    <citation type="submission" date="2011-11" db="EMBL/GenBank/DDBJ databases">
        <authorList>
            <consortium name="US DOE Joint Genome Institute"/>
            <person name="Lucas S."/>
            <person name="Han J."/>
            <person name="Lapidus A."/>
            <person name="Cheng J.-F."/>
            <person name="Goodwin L."/>
            <person name="Pitluck S."/>
            <person name="Peters L."/>
            <person name="Ovchinnikova G."/>
            <person name="Zhang X."/>
            <person name="Detter J.C."/>
            <person name="Han C."/>
            <person name="Tapia R."/>
            <person name="Land M."/>
            <person name="Hauser L."/>
            <person name="Kyrpides N."/>
            <person name="Ivanova N."/>
            <person name="Pagani I."/>
            <person name="Vogl K."/>
            <person name="Liu Z."/>
            <person name="Overmann J."/>
            <person name="Frigaard N.-U."/>
            <person name="Bryant D."/>
            <person name="Woyke T."/>
        </authorList>
    </citation>
    <scope>NUCLEOTIDE SEQUENCE [LARGE SCALE GENOMIC DNA]</scope>
    <source>
        <strain evidence="6 7">970</strain>
    </source>
</reference>
<keyword evidence="3 5" id="KW-0732">Signal</keyword>
<dbReference type="STRING" id="631362.Thi970DRAFT_01739"/>
<dbReference type="EMBL" id="JH603169">
    <property type="protein sequence ID" value="EIC21527.1"/>
    <property type="molecule type" value="Genomic_DNA"/>
</dbReference>
<keyword evidence="7" id="KW-1185">Reference proteome</keyword>
<organism evidence="6 7">
    <name type="scientific">Thiorhodovibrio frisius</name>
    <dbReference type="NCBI Taxonomy" id="631362"/>
    <lineage>
        <taxon>Bacteria</taxon>
        <taxon>Pseudomonadati</taxon>
        <taxon>Pseudomonadota</taxon>
        <taxon>Gammaproteobacteria</taxon>
        <taxon>Chromatiales</taxon>
        <taxon>Chromatiaceae</taxon>
        <taxon>Thiorhodovibrio</taxon>
    </lineage>
</organism>
<evidence type="ECO:0000313" key="6">
    <source>
        <dbReference type="EMBL" id="EIC21527.1"/>
    </source>
</evidence>
<dbReference type="Pfam" id="PF09865">
    <property type="entry name" value="DUF2092"/>
    <property type="match status" value="1"/>
</dbReference>
<evidence type="ECO:0000256" key="3">
    <source>
        <dbReference type="ARBA" id="ARBA00022729"/>
    </source>
</evidence>
<evidence type="ECO:0000256" key="2">
    <source>
        <dbReference type="ARBA" id="ARBA00022448"/>
    </source>
</evidence>
<dbReference type="GO" id="GO:0015031">
    <property type="term" value="P:protein transport"/>
    <property type="evidence" value="ECO:0007669"/>
    <property type="project" value="UniProtKB-KW"/>
</dbReference>
<dbReference type="eggNOG" id="COG3900">
    <property type="taxonomic scope" value="Bacteria"/>
</dbReference>
<evidence type="ECO:0000313" key="7">
    <source>
        <dbReference type="Proteomes" id="UP000002964"/>
    </source>
</evidence>
<dbReference type="SUPFAM" id="SSF89392">
    <property type="entry name" value="Prokaryotic lipoproteins and lipoprotein localization factors"/>
    <property type="match status" value="1"/>
</dbReference>
<feature type="chain" id="PRO_5003618050" evidence="5">
    <location>
        <begin position="36"/>
        <end position="268"/>
    </location>
</feature>
<accession>H8Z202</accession>
<proteinExistence type="predicted"/>